<dbReference type="AlphaFoldDB" id="A0A4R3KWY5"/>
<dbReference type="Gene3D" id="3.30.360.10">
    <property type="entry name" value="Dihydrodipicolinate Reductase, domain 2"/>
    <property type="match status" value="1"/>
</dbReference>
<evidence type="ECO:0000313" key="4">
    <source>
        <dbReference type="Proteomes" id="UP000295807"/>
    </source>
</evidence>
<keyword evidence="4" id="KW-1185">Reference proteome</keyword>
<dbReference type="RefSeq" id="WP_132127390.1">
    <property type="nucleotide sequence ID" value="NZ_CP042432.1"/>
</dbReference>
<dbReference type="PANTHER" id="PTHR43818:SF5">
    <property type="entry name" value="OXIDOREDUCTASE FAMILY PROTEIN"/>
    <property type="match status" value="1"/>
</dbReference>
<proteinExistence type="predicted"/>
<accession>A0A4R3KWY5</accession>
<dbReference type="Pfam" id="PF19051">
    <property type="entry name" value="GFO_IDH_MocA_C2"/>
    <property type="match status" value="1"/>
</dbReference>
<reference evidence="3 4" key="1">
    <citation type="submission" date="2019-03" db="EMBL/GenBank/DDBJ databases">
        <title>Genomic Encyclopedia of Type Strains, Phase IV (KMG-IV): sequencing the most valuable type-strain genomes for metagenomic binning, comparative biology and taxonomic classification.</title>
        <authorList>
            <person name="Goeker M."/>
        </authorList>
    </citation>
    <scope>NUCLEOTIDE SEQUENCE [LARGE SCALE GENOMIC DNA]</scope>
    <source>
        <strain evidence="3 4">DSM 21100</strain>
    </source>
</reference>
<dbReference type="Pfam" id="PF01408">
    <property type="entry name" value="GFO_IDH_MocA"/>
    <property type="match status" value="1"/>
</dbReference>
<dbReference type="InterPro" id="IPR000683">
    <property type="entry name" value="Gfo/Idh/MocA-like_OxRdtase_N"/>
</dbReference>
<dbReference type="InterPro" id="IPR050463">
    <property type="entry name" value="Gfo/Idh/MocA_oxidrdct_glycsds"/>
</dbReference>
<sequence length="425" mass="47369">MKRRKFLQSSFASATLFTIVPRQVLGKGFTAPSDQVTLGVIGTGKQSHGLTGQFIKLDGCRVVAACDVYKGKLDRFVKEVNGRYAEKLGKSSYNATLGFDNYRELLEKIDAVIIATPDHWHAIPAIEAMEAGKDVYCEKPLSHTVEEGRAMVSAARKHQRILQTGSMQRSRESFRHACELVQNGYIGEVKTVKVNVGDPAVSCDLPAEASPRGLDWNAWLGPAPQRPFNSVMAPPLSFDGFPNWRLYGEYGGGILSDWGAHMFDIAQWALGMDNSGPVELIPPPDREAKRGMQFRYENGVIMTHEDFGRGFAVEFNGTEGQLQVSREFLETNPASIASQVIKSGEKRLYKSDNHYLDWLNCIKSRELPVCDVETGHRSATVCHLANIAYQLGISLEWDPVKERFKDSKANKLLGKKYRKPYHIGI</sequence>
<feature type="domain" description="Gfo/Idh/MocA-like oxidoreductase N-terminal" evidence="1">
    <location>
        <begin position="38"/>
        <end position="165"/>
    </location>
</feature>
<dbReference type="EMBL" id="SMAD01000001">
    <property type="protein sequence ID" value="TCS89911.1"/>
    <property type="molecule type" value="Genomic_DNA"/>
</dbReference>
<organism evidence="3 4">
    <name type="scientific">Anseongella ginsenosidimutans</name>
    <dbReference type="NCBI Taxonomy" id="496056"/>
    <lineage>
        <taxon>Bacteria</taxon>
        <taxon>Pseudomonadati</taxon>
        <taxon>Bacteroidota</taxon>
        <taxon>Sphingobacteriia</taxon>
        <taxon>Sphingobacteriales</taxon>
        <taxon>Sphingobacteriaceae</taxon>
        <taxon>Anseongella</taxon>
    </lineage>
</organism>
<dbReference type="Proteomes" id="UP000295807">
    <property type="component" value="Unassembled WGS sequence"/>
</dbReference>
<dbReference type="PANTHER" id="PTHR43818">
    <property type="entry name" value="BCDNA.GH03377"/>
    <property type="match status" value="1"/>
</dbReference>
<dbReference type="InterPro" id="IPR043906">
    <property type="entry name" value="Gfo/Idh/MocA_OxRdtase_bact_C"/>
</dbReference>
<name>A0A4R3KWY5_9SPHI</name>
<evidence type="ECO:0000259" key="1">
    <source>
        <dbReference type="Pfam" id="PF01408"/>
    </source>
</evidence>
<gene>
    <name evidence="3" type="ORF">EDD80_101108</name>
</gene>
<dbReference type="OrthoDB" id="9763611at2"/>
<evidence type="ECO:0000259" key="2">
    <source>
        <dbReference type="Pfam" id="PF19051"/>
    </source>
</evidence>
<feature type="domain" description="Gfo/Idh/MocA-like oxidoreductase bacterial type C-terminal" evidence="2">
    <location>
        <begin position="204"/>
        <end position="423"/>
    </location>
</feature>
<dbReference type="GO" id="GO:0000166">
    <property type="term" value="F:nucleotide binding"/>
    <property type="evidence" value="ECO:0007669"/>
    <property type="project" value="InterPro"/>
</dbReference>
<protein>
    <submittedName>
        <fullName evidence="3">Putative dehydrogenase</fullName>
    </submittedName>
</protein>
<evidence type="ECO:0000313" key="3">
    <source>
        <dbReference type="EMBL" id="TCS89911.1"/>
    </source>
</evidence>
<comment type="caution">
    <text evidence="3">The sequence shown here is derived from an EMBL/GenBank/DDBJ whole genome shotgun (WGS) entry which is preliminary data.</text>
</comment>
<dbReference type="InterPro" id="IPR036291">
    <property type="entry name" value="NAD(P)-bd_dom_sf"/>
</dbReference>
<dbReference type="SUPFAM" id="SSF51735">
    <property type="entry name" value="NAD(P)-binding Rossmann-fold domains"/>
    <property type="match status" value="1"/>
</dbReference>
<dbReference type="SUPFAM" id="SSF55347">
    <property type="entry name" value="Glyceraldehyde-3-phosphate dehydrogenase-like, C-terminal domain"/>
    <property type="match status" value="1"/>
</dbReference>
<dbReference type="Gene3D" id="3.40.50.720">
    <property type="entry name" value="NAD(P)-binding Rossmann-like Domain"/>
    <property type="match status" value="1"/>
</dbReference>